<evidence type="ECO:0000313" key="1">
    <source>
        <dbReference type="EnsemblPlants" id="LPERR07G06860.1"/>
    </source>
</evidence>
<reference evidence="1" key="3">
    <citation type="submission" date="2015-04" db="UniProtKB">
        <authorList>
            <consortium name="EnsemblPlants"/>
        </authorList>
    </citation>
    <scope>IDENTIFICATION</scope>
</reference>
<accession>A0A0D9WX10</accession>
<dbReference type="HOGENOM" id="CLU_174478_0_0_1"/>
<dbReference type="EnsemblPlants" id="LPERR07G06860.1">
    <property type="protein sequence ID" value="LPERR07G06860.1"/>
    <property type="gene ID" value="LPERR07G06860"/>
</dbReference>
<reference evidence="2" key="2">
    <citation type="submission" date="2013-12" db="EMBL/GenBank/DDBJ databases">
        <authorList>
            <person name="Yu Y."/>
            <person name="Lee S."/>
            <person name="de Baynast K."/>
            <person name="Wissotski M."/>
            <person name="Liu L."/>
            <person name="Talag J."/>
            <person name="Goicoechea J."/>
            <person name="Angelova A."/>
            <person name="Jetty R."/>
            <person name="Kudrna D."/>
            <person name="Golser W."/>
            <person name="Rivera L."/>
            <person name="Zhang J."/>
            <person name="Wing R."/>
        </authorList>
    </citation>
    <scope>NUCLEOTIDE SEQUENCE</scope>
</reference>
<sequence length="109" mass="11838">PLCCFSNLSQIPFQSPPNPSPIPNSDLAAVQIEAPCCTKPWREHYGDRCCKCVFSNPLHSLSSYHKTELGTSPSNIHELKISKVLDGVENEANAFNVVADQDLLAVAAT</sequence>
<dbReference type="Gramene" id="LPERR07G06860.1">
    <property type="protein sequence ID" value="LPERR07G06860.1"/>
    <property type="gene ID" value="LPERR07G06860"/>
</dbReference>
<organism evidence="1 2">
    <name type="scientific">Leersia perrieri</name>
    <dbReference type="NCBI Taxonomy" id="77586"/>
    <lineage>
        <taxon>Eukaryota</taxon>
        <taxon>Viridiplantae</taxon>
        <taxon>Streptophyta</taxon>
        <taxon>Embryophyta</taxon>
        <taxon>Tracheophyta</taxon>
        <taxon>Spermatophyta</taxon>
        <taxon>Magnoliopsida</taxon>
        <taxon>Liliopsida</taxon>
        <taxon>Poales</taxon>
        <taxon>Poaceae</taxon>
        <taxon>BOP clade</taxon>
        <taxon>Oryzoideae</taxon>
        <taxon>Oryzeae</taxon>
        <taxon>Oryzinae</taxon>
        <taxon>Leersia</taxon>
    </lineage>
</organism>
<dbReference type="AlphaFoldDB" id="A0A0D9WX10"/>
<name>A0A0D9WX10_9ORYZ</name>
<dbReference type="Proteomes" id="UP000032180">
    <property type="component" value="Chromosome 7"/>
</dbReference>
<reference evidence="1 2" key="1">
    <citation type="submission" date="2012-08" db="EMBL/GenBank/DDBJ databases">
        <title>Oryza genome evolution.</title>
        <authorList>
            <person name="Wing R.A."/>
        </authorList>
    </citation>
    <scope>NUCLEOTIDE SEQUENCE</scope>
</reference>
<keyword evidence="2" id="KW-1185">Reference proteome</keyword>
<proteinExistence type="predicted"/>
<evidence type="ECO:0000313" key="2">
    <source>
        <dbReference type="Proteomes" id="UP000032180"/>
    </source>
</evidence>
<protein>
    <submittedName>
        <fullName evidence="1">Uncharacterized protein</fullName>
    </submittedName>
</protein>